<reference evidence="1" key="2">
    <citation type="submission" date="2020-05" db="UniProtKB">
        <authorList>
            <consortium name="EnsemblMetazoa"/>
        </authorList>
    </citation>
    <scope>IDENTIFICATION</scope>
    <source>
        <strain evidence="1">IAEA</strain>
    </source>
</reference>
<name>A0A1A9ZU98_GLOPL</name>
<reference evidence="2" key="1">
    <citation type="submission" date="2014-03" db="EMBL/GenBank/DDBJ databases">
        <authorList>
            <person name="Aksoy S."/>
            <person name="Warren W."/>
            <person name="Wilson R.K."/>
        </authorList>
    </citation>
    <scope>NUCLEOTIDE SEQUENCE [LARGE SCALE GENOMIC DNA]</scope>
    <source>
        <strain evidence="2">IAEA</strain>
    </source>
</reference>
<dbReference type="AlphaFoldDB" id="A0A1A9ZU98"/>
<evidence type="ECO:0000313" key="2">
    <source>
        <dbReference type="Proteomes" id="UP000092445"/>
    </source>
</evidence>
<organism evidence="1 2">
    <name type="scientific">Glossina pallidipes</name>
    <name type="common">Tsetse fly</name>
    <dbReference type="NCBI Taxonomy" id="7398"/>
    <lineage>
        <taxon>Eukaryota</taxon>
        <taxon>Metazoa</taxon>
        <taxon>Ecdysozoa</taxon>
        <taxon>Arthropoda</taxon>
        <taxon>Hexapoda</taxon>
        <taxon>Insecta</taxon>
        <taxon>Pterygota</taxon>
        <taxon>Neoptera</taxon>
        <taxon>Endopterygota</taxon>
        <taxon>Diptera</taxon>
        <taxon>Brachycera</taxon>
        <taxon>Muscomorpha</taxon>
        <taxon>Hippoboscoidea</taxon>
        <taxon>Glossinidae</taxon>
        <taxon>Glossina</taxon>
    </lineage>
</organism>
<keyword evidence="2" id="KW-1185">Reference proteome</keyword>
<dbReference type="EnsemblMetazoa" id="GPAI025235-RA">
    <property type="protein sequence ID" value="GPAI025235-PA"/>
    <property type="gene ID" value="GPAI025235"/>
</dbReference>
<dbReference type="Proteomes" id="UP000092445">
    <property type="component" value="Unassembled WGS sequence"/>
</dbReference>
<accession>A0A1A9ZU98</accession>
<proteinExistence type="predicted"/>
<evidence type="ECO:0000313" key="1">
    <source>
        <dbReference type="EnsemblMetazoa" id="GPAI025235-PA"/>
    </source>
</evidence>
<protein>
    <submittedName>
        <fullName evidence="1">Uncharacterized protein</fullName>
    </submittedName>
</protein>
<sequence length="109" mass="12894">MKISFEMAKYQTFTLSSSLRARYIDNHSHQRSLLVMLTAYFIIYHDSNLFPNKCKRGTYNKKEEEEGWRDCIVKHELTFHSSKPEQSYYNIELSCRGQLKTVCLMNTIG</sequence>
<dbReference type="VEuPathDB" id="VectorBase:GPAI025235"/>